<reference evidence="2 3" key="1">
    <citation type="journal article" date="2014" name="BMC Genomics">
        <title>Genome sequencing of four Aureobasidium pullulans varieties: biotechnological potential, stress tolerance, and description of new species.</title>
        <authorList>
            <person name="Gostin Ar C."/>
            <person name="Ohm R.A."/>
            <person name="Kogej T."/>
            <person name="Sonjak S."/>
            <person name="Turk M."/>
            <person name="Zajc J."/>
            <person name="Zalar P."/>
            <person name="Grube M."/>
            <person name="Sun H."/>
            <person name="Han J."/>
            <person name="Sharma A."/>
            <person name="Chiniquy J."/>
            <person name="Ngan C.Y."/>
            <person name="Lipzen A."/>
            <person name="Barry K."/>
            <person name="Grigoriev I.V."/>
            <person name="Gunde-Cimerman N."/>
        </authorList>
    </citation>
    <scope>NUCLEOTIDE SEQUENCE [LARGE SCALE GENOMIC DNA]</scope>
    <source>
        <strain evidence="2 3">CBS 110374</strain>
    </source>
</reference>
<feature type="region of interest" description="Disordered" evidence="1">
    <location>
        <begin position="1"/>
        <end position="39"/>
    </location>
</feature>
<proteinExistence type="predicted"/>
<dbReference type="EMBL" id="KL584833">
    <property type="protein sequence ID" value="KEQ62736.1"/>
    <property type="molecule type" value="Genomic_DNA"/>
</dbReference>
<dbReference type="Proteomes" id="UP000030672">
    <property type="component" value="Unassembled WGS sequence"/>
</dbReference>
<evidence type="ECO:0000256" key="1">
    <source>
        <dbReference type="SAM" id="MobiDB-lite"/>
    </source>
</evidence>
<protein>
    <submittedName>
        <fullName evidence="2">Uncharacterized protein</fullName>
    </submittedName>
</protein>
<gene>
    <name evidence="2" type="ORF">M437DRAFT_65990</name>
</gene>
<sequence>MTQPATRADNNEKRADAIAQRRLLPLRRARQKDGGAEQRWQQCAVRLKYGRRGVEHSHEQGSGGRRGALTPGEGAKTVDRVSWRGMCQSEAPRDVVSRKEG</sequence>
<feature type="compositionally biased region" description="Basic and acidic residues" evidence="1">
    <location>
        <begin position="91"/>
        <end position="101"/>
    </location>
</feature>
<dbReference type="GeneID" id="63918042"/>
<evidence type="ECO:0000313" key="3">
    <source>
        <dbReference type="Proteomes" id="UP000030672"/>
    </source>
</evidence>
<dbReference type="RefSeq" id="XP_040879759.1">
    <property type="nucleotide sequence ID" value="XM_041024669.1"/>
</dbReference>
<name>A0A074WK04_AURM1</name>
<feature type="region of interest" description="Disordered" evidence="1">
    <location>
        <begin position="51"/>
        <end position="101"/>
    </location>
</feature>
<accession>A0A074WK04</accession>
<organism evidence="2 3">
    <name type="scientific">Aureobasidium melanogenum (strain CBS 110374)</name>
    <name type="common">Aureobasidium pullulans var. melanogenum</name>
    <dbReference type="NCBI Taxonomy" id="1043003"/>
    <lineage>
        <taxon>Eukaryota</taxon>
        <taxon>Fungi</taxon>
        <taxon>Dikarya</taxon>
        <taxon>Ascomycota</taxon>
        <taxon>Pezizomycotina</taxon>
        <taxon>Dothideomycetes</taxon>
        <taxon>Dothideomycetidae</taxon>
        <taxon>Dothideales</taxon>
        <taxon>Saccotheciaceae</taxon>
        <taxon>Aureobasidium</taxon>
    </lineage>
</organism>
<evidence type="ECO:0000313" key="2">
    <source>
        <dbReference type="EMBL" id="KEQ62736.1"/>
    </source>
</evidence>
<dbReference type="AlphaFoldDB" id="A0A074WK04"/>
<dbReference type="HOGENOM" id="CLU_2291134_0_0_1"/>
<keyword evidence="3" id="KW-1185">Reference proteome</keyword>